<evidence type="ECO:0000259" key="3">
    <source>
        <dbReference type="PROSITE" id="PS51272"/>
    </source>
</evidence>
<keyword evidence="2" id="KW-0732">Signal</keyword>
<gene>
    <name evidence="4" type="ORF">SD70_24095</name>
</gene>
<reference evidence="4 5" key="1">
    <citation type="submission" date="2014-12" db="EMBL/GenBank/DDBJ databases">
        <title>Draft genome sequence of Paenibacillus kamchatkensis strain B-2647.</title>
        <authorList>
            <person name="Karlyshev A.V."/>
            <person name="Kudryashova E.B."/>
        </authorList>
    </citation>
    <scope>NUCLEOTIDE SEQUENCE [LARGE SCALE GENOMIC DNA]</scope>
    <source>
        <strain evidence="4 5">VKM B-2647</strain>
    </source>
</reference>
<dbReference type="InterPro" id="IPR001119">
    <property type="entry name" value="SLH_dom"/>
</dbReference>
<feature type="region of interest" description="Disordered" evidence="1">
    <location>
        <begin position="210"/>
        <end position="266"/>
    </location>
</feature>
<organism evidence="4 5">
    <name type="scientific">Gordoniibacillus kamchatkensis</name>
    <dbReference type="NCBI Taxonomy" id="1590651"/>
    <lineage>
        <taxon>Bacteria</taxon>
        <taxon>Bacillati</taxon>
        <taxon>Bacillota</taxon>
        <taxon>Bacilli</taxon>
        <taxon>Bacillales</taxon>
        <taxon>Paenibacillaceae</taxon>
        <taxon>Gordoniibacillus</taxon>
    </lineage>
</organism>
<dbReference type="Gene3D" id="2.60.40.10">
    <property type="entry name" value="Immunoglobulins"/>
    <property type="match status" value="2"/>
</dbReference>
<dbReference type="InterPro" id="IPR013783">
    <property type="entry name" value="Ig-like_fold"/>
</dbReference>
<evidence type="ECO:0000313" key="4">
    <source>
        <dbReference type="EMBL" id="KIL38776.1"/>
    </source>
</evidence>
<dbReference type="RefSeq" id="WP_041050437.1">
    <property type="nucleotide sequence ID" value="NZ_JXAK01000051.1"/>
</dbReference>
<evidence type="ECO:0000256" key="2">
    <source>
        <dbReference type="SAM" id="SignalP"/>
    </source>
</evidence>
<feature type="signal peptide" evidence="2">
    <location>
        <begin position="1"/>
        <end position="33"/>
    </location>
</feature>
<dbReference type="Proteomes" id="UP000031967">
    <property type="component" value="Unassembled WGS sequence"/>
</dbReference>
<feature type="compositionally biased region" description="Low complexity" evidence="1">
    <location>
        <begin position="246"/>
        <end position="265"/>
    </location>
</feature>
<feature type="compositionally biased region" description="Pro residues" evidence="1">
    <location>
        <begin position="219"/>
        <end position="245"/>
    </location>
</feature>
<feature type="chain" id="PRO_5047406240" description="SLH domain-containing protein" evidence="2">
    <location>
        <begin position="34"/>
        <end position="463"/>
    </location>
</feature>
<feature type="domain" description="SLH" evidence="3">
    <location>
        <begin position="27"/>
        <end position="87"/>
    </location>
</feature>
<evidence type="ECO:0000313" key="5">
    <source>
        <dbReference type="Proteomes" id="UP000031967"/>
    </source>
</evidence>
<dbReference type="Pfam" id="PF00395">
    <property type="entry name" value="SLH"/>
    <property type="match status" value="1"/>
</dbReference>
<proteinExistence type="predicted"/>
<feature type="domain" description="SLH" evidence="3">
    <location>
        <begin position="90"/>
        <end position="153"/>
    </location>
</feature>
<evidence type="ECO:0000256" key="1">
    <source>
        <dbReference type="SAM" id="MobiDB-lite"/>
    </source>
</evidence>
<dbReference type="Pfam" id="PF05345">
    <property type="entry name" value="He_PIG"/>
    <property type="match status" value="2"/>
</dbReference>
<dbReference type="PROSITE" id="PS51272">
    <property type="entry name" value="SLH"/>
    <property type="match status" value="2"/>
</dbReference>
<name>A0ABR5ACL8_9BACL</name>
<comment type="caution">
    <text evidence="4">The sequence shown here is derived from an EMBL/GenBank/DDBJ whole genome shotgun (WGS) entry which is preliminary data.</text>
</comment>
<sequence>MLSKRSLFAPHKVSWLAAFAIAVTLMLVPAAYAAPGQSDYQTAFDFMKNLSVVDGFPDGQAHLNDNLTRAQLVAVLVRAAGQDNNAKLLTGAVSFSDTGSTWASGYIAVAKNQGWASGYPDGKFRPDDKVTYAELIQILDNALGIKPTPDLSWPESAINAAIQAGIISADEDIAALAGQFAPRGAAFYYANNAFLNVPLPSGKNFYSTYLGKDIGPAKKTPPPSPPSPPQPPQPPQPPAPVPNTPSPGSTSSPPNSDSDSGGTPSVSVQLRAIPDQVSDEGEPVAVSAAVYASGTYPASFSYKAAGLPAGLDIDAKTGLISGTVFYSNVVNDAPSKDFTVTLSVYSGSVYDQRTFRWTIHDKEEAYLVPFDDGGVYNSYEGEQKEIHVQAIGAHPERWIFSAEGLPRGLSIDPHTGVISGTISYDIADGAHPTVGLPVTVSVHDVDATNQISFTWRVYNVDLN</sequence>
<keyword evidence="5" id="KW-1185">Reference proteome</keyword>
<dbReference type="EMBL" id="JXAK01000051">
    <property type="protein sequence ID" value="KIL38776.1"/>
    <property type="molecule type" value="Genomic_DNA"/>
</dbReference>
<accession>A0ABR5ACL8</accession>
<protein>
    <recommendedName>
        <fullName evidence="3">SLH domain-containing protein</fullName>
    </recommendedName>
</protein>